<accession>A0ABQ9FSM9</accession>
<dbReference type="EMBL" id="JARBDR010000141">
    <property type="protein sequence ID" value="KAJ8320271.1"/>
    <property type="molecule type" value="Genomic_DNA"/>
</dbReference>
<name>A0ABQ9FSM9_TEGGR</name>
<organism evidence="1 2">
    <name type="scientific">Tegillarca granosa</name>
    <name type="common">Malaysian cockle</name>
    <name type="synonym">Anadara granosa</name>
    <dbReference type="NCBI Taxonomy" id="220873"/>
    <lineage>
        <taxon>Eukaryota</taxon>
        <taxon>Metazoa</taxon>
        <taxon>Spiralia</taxon>
        <taxon>Lophotrochozoa</taxon>
        <taxon>Mollusca</taxon>
        <taxon>Bivalvia</taxon>
        <taxon>Autobranchia</taxon>
        <taxon>Pteriomorphia</taxon>
        <taxon>Arcoida</taxon>
        <taxon>Arcoidea</taxon>
        <taxon>Arcidae</taxon>
        <taxon>Tegillarca</taxon>
    </lineage>
</organism>
<reference evidence="1 2" key="1">
    <citation type="submission" date="2022-12" db="EMBL/GenBank/DDBJ databases">
        <title>Chromosome-level genome of Tegillarca granosa.</title>
        <authorList>
            <person name="Kim J."/>
        </authorList>
    </citation>
    <scope>NUCLEOTIDE SEQUENCE [LARGE SCALE GENOMIC DNA]</scope>
    <source>
        <strain evidence="1">Teg-2019</strain>
        <tissue evidence="1">Adductor muscle</tissue>
    </source>
</reference>
<sequence length="202" mass="24091">MSFEDKARRNILRFRMFSVYHTRMSQYNHGDDTIRRFIWVYDSENKREVLFEEMDAFTPGRKFYEYLIFSKENIMYTFDLRTHECSKSTPRRPWRDFGIPNNATFENEYTIGGPGEAFLAQEWSDRIPFRSSERWIGVFTLNECYPVREVIIANENVTETTTTNFYDTVMGIPNPNDFIPPRECMNATYAKDIPHLPAVLRR</sequence>
<evidence type="ECO:0000313" key="2">
    <source>
        <dbReference type="Proteomes" id="UP001217089"/>
    </source>
</evidence>
<dbReference type="PANTHER" id="PTHR10697:SF1">
    <property type="entry name" value="MAMMALIAN EPENDYMIN-RELATED PROTEIN 1"/>
    <property type="match status" value="1"/>
</dbReference>
<dbReference type="Proteomes" id="UP001217089">
    <property type="component" value="Unassembled WGS sequence"/>
</dbReference>
<dbReference type="PANTHER" id="PTHR10697">
    <property type="entry name" value="MAMMALIAN EPENDYMIN-RELATED PROTEIN 1"/>
    <property type="match status" value="1"/>
</dbReference>
<keyword evidence="2" id="KW-1185">Reference proteome</keyword>
<proteinExistence type="predicted"/>
<evidence type="ECO:0008006" key="3">
    <source>
        <dbReference type="Google" id="ProtNLM"/>
    </source>
</evidence>
<comment type="caution">
    <text evidence="1">The sequence shown here is derived from an EMBL/GenBank/DDBJ whole genome shotgun (WGS) entry which is preliminary data.</text>
</comment>
<evidence type="ECO:0000313" key="1">
    <source>
        <dbReference type="EMBL" id="KAJ8320271.1"/>
    </source>
</evidence>
<dbReference type="InterPro" id="IPR001299">
    <property type="entry name" value="Ependymin"/>
</dbReference>
<gene>
    <name evidence="1" type="ORF">KUTeg_001858</name>
</gene>
<dbReference type="Pfam" id="PF00811">
    <property type="entry name" value="Ependymin"/>
    <property type="match status" value="1"/>
</dbReference>
<protein>
    <recommendedName>
        <fullName evidence="3">Mammalian ependymin-related protein 1</fullName>
    </recommendedName>
</protein>